<dbReference type="GO" id="GO:0046872">
    <property type="term" value="F:metal ion binding"/>
    <property type="evidence" value="ECO:0007669"/>
    <property type="project" value="UniProtKB-UniRule"/>
</dbReference>
<dbReference type="EC" id="3.4.14.10" evidence="4"/>
<dbReference type="GO" id="GO:0006508">
    <property type="term" value="P:proteolysis"/>
    <property type="evidence" value="ECO:0007669"/>
    <property type="project" value="UniProtKB-KW"/>
</dbReference>
<dbReference type="PROSITE" id="PS51695">
    <property type="entry name" value="SEDOLISIN"/>
    <property type="match status" value="1"/>
</dbReference>
<evidence type="ECO:0000256" key="3">
    <source>
        <dbReference type="ARBA" id="ARBA00004239"/>
    </source>
</evidence>
<evidence type="ECO:0000256" key="9">
    <source>
        <dbReference type="ARBA" id="ARBA00022801"/>
    </source>
</evidence>
<proteinExistence type="predicted"/>
<dbReference type="Pfam" id="PF09286">
    <property type="entry name" value="Pro-kuma_activ"/>
    <property type="match status" value="1"/>
</dbReference>
<evidence type="ECO:0000256" key="15">
    <source>
        <dbReference type="PROSITE-ProRule" id="PRU01032"/>
    </source>
</evidence>
<evidence type="ECO:0000313" key="19">
    <source>
        <dbReference type="Proteomes" id="UP000250043"/>
    </source>
</evidence>
<dbReference type="GO" id="GO:0005576">
    <property type="term" value="C:extracellular region"/>
    <property type="evidence" value="ECO:0007669"/>
    <property type="project" value="UniProtKB-SubCell"/>
</dbReference>
<dbReference type="InterPro" id="IPR036852">
    <property type="entry name" value="Peptidase_S8/S53_dom_sf"/>
</dbReference>
<evidence type="ECO:0000256" key="10">
    <source>
        <dbReference type="ARBA" id="ARBA00022825"/>
    </source>
</evidence>
<evidence type="ECO:0000256" key="6">
    <source>
        <dbReference type="ARBA" id="ARBA00022670"/>
    </source>
</evidence>
<keyword evidence="5" id="KW-0964">Secreted</keyword>
<dbReference type="Gene3D" id="3.40.50.200">
    <property type="entry name" value="Peptidase S8/S53 domain"/>
    <property type="match status" value="1"/>
</dbReference>
<evidence type="ECO:0000256" key="8">
    <source>
        <dbReference type="ARBA" id="ARBA00022729"/>
    </source>
</evidence>
<accession>A0A8E2DN12</accession>
<keyword evidence="11 15" id="KW-0106">Calcium</keyword>
<dbReference type="PANTHER" id="PTHR14218">
    <property type="entry name" value="PROTEASE S8 TRIPEPTIDYL PEPTIDASE I CLN2"/>
    <property type="match status" value="1"/>
</dbReference>
<feature type="active site" description="Charge relay system" evidence="15">
    <location>
        <position position="518"/>
    </location>
</feature>
<comment type="function">
    <text evidence="2">Secreted tripeptidyl-peptidase which degrades proteins at acidic pHs and is involved in virulence.</text>
</comment>
<dbReference type="AlphaFoldDB" id="A0A8E2DN12"/>
<keyword evidence="8 16" id="KW-0732">Signal</keyword>
<evidence type="ECO:0000256" key="2">
    <source>
        <dbReference type="ARBA" id="ARBA00002451"/>
    </source>
</evidence>
<keyword evidence="10 15" id="KW-0720">Serine protease</keyword>
<evidence type="ECO:0000256" key="5">
    <source>
        <dbReference type="ARBA" id="ARBA00022525"/>
    </source>
</evidence>
<keyword evidence="6 15" id="KW-0645">Protease</keyword>
<feature type="active site" description="Charge relay system" evidence="15">
    <location>
        <position position="300"/>
    </location>
</feature>
<dbReference type="Proteomes" id="UP000250043">
    <property type="component" value="Unassembled WGS sequence"/>
</dbReference>
<evidence type="ECO:0000313" key="18">
    <source>
        <dbReference type="EMBL" id="OCH92966.1"/>
    </source>
</evidence>
<evidence type="ECO:0000256" key="12">
    <source>
        <dbReference type="ARBA" id="ARBA00023026"/>
    </source>
</evidence>
<comment type="catalytic activity">
    <reaction evidence="1">
        <text>Release of an N-terminal tripeptide from a polypeptide.</text>
        <dbReference type="EC" id="3.4.14.10"/>
    </reaction>
</comment>
<feature type="signal peptide" evidence="16">
    <location>
        <begin position="1"/>
        <end position="19"/>
    </location>
</feature>
<sequence length="612" mass="65556">MMFLSSWSVVLALGTLVSALPKRECAHTVKESVRPPRGWSKVQPAPADHVIELRIGLPQPNFATLEKHLYEVSDPFHERYGAHLSKEEVDALVAPHSESVELVTEWLTSHGLSEGSMSRSPAQDWVTVKVPVSLAEKMLDTEYHVWSHEASNASLVRTTSYSLPDYLHEHIDLIQPTTLFSTWRGMKSTIHSSKAVQPGTTNNAPPIKVPTASGGEVDASCNTTITVSCLKQLYNAVDFTPSGKDGNQIAVTGYLEQFASIADLKLFYEDQVPAAVGTSFKVTSVNGGQNNQTESEAGDEANLDTQFAFGITFPTPATFFTTGGSPPFIPDIGTPTDTNEPYLQWLEFILAQNDPPQTISTSYGDDEQTVPVNYATRVCNLFAQLGARGVSLTFSSGDGGVGDGDPDPATQECFTNDGRNATRFIAGFPASCPFVTAVGGTTFVPEVAIFFSGGGFSNVFPRPSYQEKAVTDFLDKLAPGTYAGLFNPYVQAFPDVSAQSNDFRIFLEGEPVLIGGTSASSPTFAGFVSLLNDARLSKGLPPLGFLNPLIYAIGAEEPSAFNDITVGNNPGCGTPGFNSSEGWDAVTGFGTPNFGKLKEIVTSGKTLGRRHS</sequence>
<feature type="binding site" evidence="15">
    <location>
        <position position="582"/>
    </location>
    <ligand>
        <name>Ca(2+)</name>
        <dbReference type="ChEBI" id="CHEBI:29108"/>
    </ligand>
</feature>
<evidence type="ECO:0000256" key="1">
    <source>
        <dbReference type="ARBA" id="ARBA00001910"/>
    </source>
</evidence>
<dbReference type="SUPFAM" id="SSF52743">
    <property type="entry name" value="Subtilisin-like"/>
    <property type="match status" value="1"/>
</dbReference>
<dbReference type="SMART" id="SM00944">
    <property type="entry name" value="Pro-kuma_activ"/>
    <property type="match status" value="1"/>
</dbReference>
<dbReference type="EMBL" id="KV722361">
    <property type="protein sequence ID" value="OCH92966.1"/>
    <property type="molecule type" value="Genomic_DNA"/>
</dbReference>
<comment type="cofactor">
    <cofactor evidence="15">
        <name>Ca(2+)</name>
        <dbReference type="ChEBI" id="CHEBI:29108"/>
    </cofactor>
    <text evidence="15">Binds 1 Ca(2+) ion per subunit.</text>
</comment>
<dbReference type="InterPro" id="IPR030400">
    <property type="entry name" value="Sedolisin_dom"/>
</dbReference>
<feature type="binding site" evidence="15">
    <location>
        <position position="563"/>
    </location>
    <ligand>
        <name>Ca(2+)</name>
        <dbReference type="ChEBI" id="CHEBI:29108"/>
    </ligand>
</feature>
<keyword evidence="13" id="KW-0865">Zymogen</keyword>
<name>A0A8E2DN12_9APHY</name>
<dbReference type="GO" id="GO:0008240">
    <property type="term" value="F:tripeptidyl-peptidase activity"/>
    <property type="evidence" value="ECO:0007669"/>
    <property type="project" value="UniProtKB-EC"/>
</dbReference>
<evidence type="ECO:0000256" key="11">
    <source>
        <dbReference type="ARBA" id="ARBA00022837"/>
    </source>
</evidence>
<evidence type="ECO:0000259" key="17">
    <source>
        <dbReference type="PROSITE" id="PS51695"/>
    </source>
</evidence>
<evidence type="ECO:0000256" key="14">
    <source>
        <dbReference type="ARBA" id="ARBA00023180"/>
    </source>
</evidence>
<feature type="binding site" evidence="15">
    <location>
        <position position="584"/>
    </location>
    <ligand>
        <name>Ca(2+)</name>
        <dbReference type="ChEBI" id="CHEBI:29108"/>
    </ligand>
</feature>
<evidence type="ECO:0000256" key="4">
    <source>
        <dbReference type="ARBA" id="ARBA00012462"/>
    </source>
</evidence>
<feature type="chain" id="PRO_5034037335" description="tripeptidyl-peptidase II" evidence="16">
    <location>
        <begin position="20"/>
        <end position="612"/>
    </location>
</feature>
<gene>
    <name evidence="18" type="ORF">OBBRIDRAFT_790685</name>
</gene>
<keyword evidence="7 15" id="KW-0479">Metal-binding</keyword>
<dbReference type="InterPro" id="IPR015366">
    <property type="entry name" value="S53_propep"/>
</dbReference>
<dbReference type="OrthoDB" id="409122at2759"/>
<evidence type="ECO:0000256" key="16">
    <source>
        <dbReference type="SAM" id="SignalP"/>
    </source>
</evidence>
<comment type="subcellular location">
    <subcellularLocation>
        <location evidence="3">Secreted</location>
        <location evidence="3">Extracellular space</location>
    </subcellularLocation>
</comment>
<reference evidence="18 19" key="1">
    <citation type="submission" date="2016-07" db="EMBL/GenBank/DDBJ databases">
        <title>Draft genome of the white-rot fungus Obba rivulosa 3A-2.</title>
        <authorList>
            <consortium name="DOE Joint Genome Institute"/>
            <person name="Miettinen O."/>
            <person name="Riley R."/>
            <person name="Acob R."/>
            <person name="Barry K."/>
            <person name="Cullen D."/>
            <person name="De Vries R."/>
            <person name="Hainaut M."/>
            <person name="Hatakka A."/>
            <person name="Henrissat B."/>
            <person name="Hilden K."/>
            <person name="Kuo R."/>
            <person name="Labutti K."/>
            <person name="Lipzen A."/>
            <person name="Makela M.R."/>
            <person name="Sandor L."/>
            <person name="Spatafora J.W."/>
            <person name="Grigoriev I.V."/>
            <person name="Hibbett D.S."/>
        </authorList>
    </citation>
    <scope>NUCLEOTIDE SEQUENCE [LARGE SCALE GENOMIC DNA]</scope>
    <source>
        <strain evidence="18 19">3A-2</strain>
    </source>
</reference>
<feature type="active site" description="Charge relay system" evidence="15">
    <location>
        <position position="304"/>
    </location>
</feature>
<organism evidence="18 19">
    <name type="scientific">Obba rivulosa</name>
    <dbReference type="NCBI Taxonomy" id="1052685"/>
    <lineage>
        <taxon>Eukaryota</taxon>
        <taxon>Fungi</taxon>
        <taxon>Dikarya</taxon>
        <taxon>Basidiomycota</taxon>
        <taxon>Agaricomycotina</taxon>
        <taxon>Agaricomycetes</taxon>
        <taxon>Polyporales</taxon>
        <taxon>Gelatoporiaceae</taxon>
        <taxon>Obba</taxon>
    </lineage>
</organism>
<dbReference type="PANTHER" id="PTHR14218:SF15">
    <property type="entry name" value="TRIPEPTIDYL-PEPTIDASE 1"/>
    <property type="match status" value="1"/>
</dbReference>
<keyword evidence="12" id="KW-0843">Virulence</keyword>
<evidence type="ECO:0000256" key="13">
    <source>
        <dbReference type="ARBA" id="ARBA00023145"/>
    </source>
</evidence>
<feature type="domain" description="Peptidase S53" evidence="17">
    <location>
        <begin position="224"/>
        <end position="604"/>
    </location>
</feature>
<dbReference type="CDD" id="cd11377">
    <property type="entry name" value="Pro-peptidase_S53"/>
    <property type="match status" value="1"/>
</dbReference>
<feature type="binding site" evidence="15">
    <location>
        <position position="564"/>
    </location>
    <ligand>
        <name>Ca(2+)</name>
        <dbReference type="ChEBI" id="CHEBI:29108"/>
    </ligand>
</feature>
<dbReference type="GO" id="GO:0004252">
    <property type="term" value="F:serine-type endopeptidase activity"/>
    <property type="evidence" value="ECO:0007669"/>
    <property type="project" value="UniProtKB-UniRule"/>
</dbReference>
<dbReference type="SUPFAM" id="SSF54897">
    <property type="entry name" value="Protease propeptides/inhibitors"/>
    <property type="match status" value="1"/>
</dbReference>
<keyword evidence="9 15" id="KW-0378">Hydrolase</keyword>
<dbReference type="CDD" id="cd04056">
    <property type="entry name" value="Peptidases_S53"/>
    <property type="match status" value="1"/>
</dbReference>
<keyword evidence="19" id="KW-1185">Reference proteome</keyword>
<protein>
    <recommendedName>
        <fullName evidence="4">tripeptidyl-peptidase II</fullName>
        <ecNumber evidence="4">3.4.14.10</ecNumber>
    </recommendedName>
</protein>
<dbReference type="InterPro" id="IPR050819">
    <property type="entry name" value="Tripeptidyl-peptidase_I"/>
</dbReference>
<keyword evidence="14" id="KW-0325">Glycoprotein</keyword>
<evidence type="ECO:0000256" key="7">
    <source>
        <dbReference type="ARBA" id="ARBA00022723"/>
    </source>
</evidence>
<dbReference type="FunFam" id="3.40.50.200:FF:000015">
    <property type="entry name" value="Tripeptidyl peptidase A"/>
    <property type="match status" value="1"/>
</dbReference>